<sequence length="165" mass="18158">MRGKLLHTLLLLFSAVAVLAAGEAQVIEEEFSVGSEPRLIIDADPARLTVEVGDSNRIELKVELPGEDIYSLSTEQEGDKVTVRLESEGTLGLIMRQLRLYEADVSARVPANCDVVHETRSGRVEVRGVGREIRSHSGSKVGQVIRWILRIGRIVETDQADGIEE</sequence>
<evidence type="ECO:0000313" key="3">
    <source>
        <dbReference type="Proteomes" id="UP000317778"/>
    </source>
</evidence>
<dbReference type="AlphaFoldDB" id="A0A532V6G0"/>
<evidence type="ECO:0000313" key="2">
    <source>
        <dbReference type="EMBL" id="TKJ42781.1"/>
    </source>
</evidence>
<name>A0A532V6G0_UNCT6</name>
<accession>A0A532V6G0</accession>
<reference evidence="2 3" key="1">
    <citation type="submission" date="2017-06" db="EMBL/GenBank/DDBJ databases">
        <title>Novel microbial phyla capable of carbon fixation and sulfur reduction in deep-sea sediments.</title>
        <authorList>
            <person name="Huang J."/>
            <person name="Baker B."/>
            <person name="Wang Y."/>
        </authorList>
    </citation>
    <scope>NUCLEOTIDE SEQUENCE [LARGE SCALE GENOMIC DNA]</scope>
    <source>
        <strain evidence="2">B3_TA06</strain>
    </source>
</reference>
<evidence type="ECO:0008006" key="4">
    <source>
        <dbReference type="Google" id="ProtNLM"/>
    </source>
</evidence>
<feature type="chain" id="PRO_5022147373" description="Auto-transporter adhesin head GIN domain-containing protein" evidence="1">
    <location>
        <begin position="21"/>
        <end position="165"/>
    </location>
</feature>
<dbReference type="Proteomes" id="UP000317778">
    <property type="component" value="Unassembled WGS sequence"/>
</dbReference>
<protein>
    <recommendedName>
        <fullName evidence="4">Auto-transporter adhesin head GIN domain-containing protein</fullName>
    </recommendedName>
</protein>
<feature type="signal peptide" evidence="1">
    <location>
        <begin position="1"/>
        <end position="20"/>
    </location>
</feature>
<organism evidence="2 3">
    <name type="scientific">candidate division TA06 bacterium B3_TA06</name>
    <dbReference type="NCBI Taxonomy" id="2012487"/>
    <lineage>
        <taxon>Bacteria</taxon>
        <taxon>Bacteria division TA06</taxon>
    </lineage>
</organism>
<evidence type="ECO:0000256" key="1">
    <source>
        <dbReference type="SAM" id="SignalP"/>
    </source>
</evidence>
<proteinExistence type="predicted"/>
<comment type="caution">
    <text evidence="2">The sequence shown here is derived from an EMBL/GenBank/DDBJ whole genome shotgun (WGS) entry which is preliminary data.</text>
</comment>
<keyword evidence="1" id="KW-0732">Signal</keyword>
<gene>
    <name evidence="2" type="ORF">CEE36_06775</name>
</gene>
<dbReference type="EMBL" id="NJBO01000009">
    <property type="protein sequence ID" value="TKJ42781.1"/>
    <property type="molecule type" value="Genomic_DNA"/>
</dbReference>